<name>A0A6G7CPN5_9VIBR</name>
<protein>
    <submittedName>
        <fullName evidence="2">GNAT family N-acetyltransferase</fullName>
    </submittedName>
</protein>
<dbReference type="CDD" id="cd04301">
    <property type="entry name" value="NAT_SF"/>
    <property type="match status" value="1"/>
</dbReference>
<reference evidence="2 3" key="1">
    <citation type="submission" date="2020-02" db="EMBL/GenBank/DDBJ databases">
        <title>A complete genome of a marine bacterium Vibrio sp. ZWAL4003 isolated from the mangrove sediment with the ability to degrade polysaccharides.</title>
        <authorList>
            <person name="Wu J."/>
            <person name="Qu W."/>
            <person name="Zeng R."/>
        </authorList>
    </citation>
    <scope>NUCLEOTIDE SEQUENCE [LARGE SCALE GENOMIC DNA]</scope>
    <source>
        <strain evidence="2 3">ZWAL4003</strain>
    </source>
</reference>
<dbReference type="AlphaFoldDB" id="A0A6G7CPN5"/>
<feature type="domain" description="N-acetyltransferase" evidence="1">
    <location>
        <begin position="23"/>
        <end position="164"/>
    </location>
</feature>
<evidence type="ECO:0000259" key="1">
    <source>
        <dbReference type="PROSITE" id="PS51186"/>
    </source>
</evidence>
<dbReference type="EMBL" id="CP049332">
    <property type="protein sequence ID" value="QIH44044.1"/>
    <property type="molecule type" value="Genomic_DNA"/>
</dbReference>
<keyword evidence="3" id="KW-1185">Reference proteome</keyword>
<dbReference type="PROSITE" id="PS51186">
    <property type="entry name" value="GNAT"/>
    <property type="match status" value="1"/>
</dbReference>
<dbReference type="KEGG" id="vzi:G5S32_18925"/>
<dbReference type="Proteomes" id="UP000503003">
    <property type="component" value="Chromosome 2"/>
</dbReference>
<dbReference type="InterPro" id="IPR000182">
    <property type="entry name" value="GNAT_dom"/>
</dbReference>
<dbReference type="GO" id="GO:0016747">
    <property type="term" value="F:acyltransferase activity, transferring groups other than amino-acyl groups"/>
    <property type="evidence" value="ECO:0007669"/>
    <property type="project" value="InterPro"/>
</dbReference>
<organism evidence="2 3">
    <name type="scientific">Vibrio ziniensis</name>
    <dbReference type="NCBI Taxonomy" id="2711221"/>
    <lineage>
        <taxon>Bacteria</taxon>
        <taxon>Pseudomonadati</taxon>
        <taxon>Pseudomonadota</taxon>
        <taxon>Gammaproteobacteria</taxon>
        <taxon>Vibrionales</taxon>
        <taxon>Vibrionaceae</taxon>
        <taxon>Vibrio</taxon>
    </lineage>
</organism>
<dbReference type="InterPro" id="IPR016181">
    <property type="entry name" value="Acyl_CoA_acyltransferase"/>
</dbReference>
<dbReference type="Gene3D" id="3.40.630.30">
    <property type="match status" value="1"/>
</dbReference>
<keyword evidence="2" id="KW-0808">Transferase</keyword>
<dbReference type="SUPFAM" id="SSF55729">
    <property type="entry name" value="Acyl-CoA N-acyltransferases (Nat)"/>
    <property type="match status" value="1"/>
</dbReference>
<evidence type="ECO:0000313" key="3">
    <source>
        <dbReference type="Proteomes" id="UP000503003"/>
    </source>
</evidence>
<accession>A0A6G7CPN5</accession>
<sequence length="167" mass="19741">METIRQIALTEHKLKGNSVLSEIRFRPATDADCLFAYELKKAVDFDLLTLEHGWDEELQWALHQHEWNTGLPTVICHQDKPIGTYMLLEKRDQIYFSRFFILPNYQNQGIGRKVMEYVIRYSKQTGKPCSLSYLKDSHAGSLYKRMGFEIYREESPFIYTRYTPTKC</sequence>
<evidence type="ECO:0000313" key="2">
    <source>
        <dbReference type="EMBL" id="QIH44044.1"/>
    </source>
</evidence>
<proteinExistence type="predicted"/>
<dbReference type="Pfam" id="PF00583">
    <property type="entry name" value="Acetyltransf_1"/>
    <property type="match status" value="1"/>
</dbReference>
<gene>
    <name evidence="2" type="ORF">G5S32_18925</name>
</gene>